<dbReference type="OrthoDB" id="292569at2759"/>
<dbReference type="GO" id="GO:0005524">
    <property type="term" value="F:ATP binding"/>
    <property type="evidence" value="ECO:0007669"/>
    <property type="project" value="InterPro"/>
</dbReference>
<gene>
    <name evidence="3" type="ORF">PSON_ATCC_30995.1.T0110437</name>
</gene>
<evidence type="ECO:0000256" key="2">
    <source>
        <dbReference type="SAM" id="MobiDB-lite"/>
    </source>
</evidence>
<accession>A0A8S1KSI7</accession>
<evidence type="ECO:0000313" key="3">
    <source>
        <dbReference type="EMBL" id="CAD8057877.1"/>
    </source>
</evidence>
<dbReference type="GO" id="GO:0006139">
    <property type="term" value="P:nucleobase-containing compound metabolic process"/>
    <property type="evidence" value="ECO:0007669"/>
    <property type="project" value="InterPro"/>
</dbReference>
<reference evidence="3" key="1">
    <citation type="submission" date="2021-01" db="EMBL/GenBank/DDBJ databases">
        <authorList>
            <consortium name="Genoscope - CEA"/>
            <person name="William W."/>
        </authorList>
    </citation>
    <scope>NUCLEOTIDE SEQUENCE</scope>
</reference>
<keyword evidence="4" id="KW-1185">Reference proteome</keyword>
<dbReference type="PANTHER" id="PTHR23359">
    <property type="entry name" value="NUCLEOTIDE KINASE"/>
    <property type="match status" value="1"/>
</dbReference>
<evidence type="ECO:0008006" key="5">
    <source>
        <dbReference type="Google" id="ProtNLM"/>
    </source>
</evidence>
<evidence type="ECO:0000313" key="4">
    <source>
        <dbReference type="Proteomes" id="UP000692954"/>
    </source>
</evidence>
<evidence type="ECO:0000256" key="1">
    <source>
        <dbReference type="ARBA" id="ARBA00022741"/>
    </source>
</evidence>
<dbReference type="EMBL" id="CAJJDN010000011">
    <property type="protein sequence ID" value="CAD8057877.1"/>
    <property type="molecule type" value="Genomic_DNA"/>
</dbReference>
<proteinExistence type="predicted"/>
<dbReference type="AlphaFoldDB" id="A0A8S1KSI7"/>
<name>A0A8S1KSI7_9CILI</name>
<comment type="caution">
    <text evidence="3">The sequence shown here is derived from an EMBL/GenBank/DDBJ whole genome shotgun (WGS) entry which is preliminary data.</text>
</comment>
<feature type="region of interest" description="Disordered" evidence="2">
    <location>
        <begin position="653"/>
        <end position="689"/>
    </location>
</feature>
<organism evidence="3 4">
    <name type="scientific">Paramecium sonneborni</name>
    <dbReference type="NCBI Taxonomy" id="65129"/>
    <lineage>
        <taxon>Eukaryota</taxon>
        <taxon>Sar</taxon>
        <taxon>Alveolata</taxon>
        <taxon>Ciliophora</taxon>
        <taxon>Intramacronucleata</taxon>
        <taxon>Oligohymenophorea</taxon>
        <taxon>Peniculida</taxon>
        <taxon>Parameciidae</taxon>
        <taxon>Paramecium</taxon>
    </lineage>
</organism>
<dbReference type="Proteomes" id="UP000692954">
    <property type="component" value="Unassembled WGS sequence"/>
</dbReference>
<protein>
    <recommendedName>
        <fullName evidence="5">Adenylate kinase</fullName>
    </recommendedName>
</protein>
<sequence length="764" mass="89160">MKKANIIFFYGPPATAKSYVAQQIAKQTGFVYFNLDEFYQKVKAQTEIDKLNKLMQIFQKEPKNYIVDGFLDKKSQAVVFFEHYQKPRYIIYFQSSKDEVEQNIRLLSTEELKKSRFQKFTNFLQNRDELLNYLKKFQFFVTVDAIQKGLSYNFQQSSDLIIQAIMNLLRPKVFVALTYNNEELAEVYLNKLETQLEYKHLHLENLCEDELAKGTPLGKQMGAFLNSGQSVPPQMQIELLRQYLYQEPTQNKFVLTHFPEKYQEFRIFEDKLFPITGLINFLKEGKSVSFSAKMNPVLHYSSEGKNLIIQNEDIGSFQSYVTRRVQYGIVVGPQMTGKTTFAKYISQKFGYNLIEWEPTIAQLKEKLAPASGEQLEEVTLPQIIKYYKELFSNITNDKYLFDGFPPGCDKPELITQFMNLGSASWILNIVVDQNNQWIRYKIKNEQDAAAEMTDDDKEKMLTNQKMHEEQLKSIISYVQQQADCKLFKQDTNYSLELNFKSIDQIFEKRVYLASILVNLDNDIYEALKLIYINIAAKYRMSFVDVEQIIAKNFDSLVNDYEMRWTKQNCKNPSNFAPQQVMRIVKKYIDELPIQSRDVLLWGYISADQKGEKQLSEQIFPRATDELAIVEKSLGQIKVLYAISEQPLNSEINDPEWVLQKPEVPPPKQEGDGGDEEPKDGGNAEGEENAPKFDIYNYQWTKSDTPKNMAQIFMKVKQPNPVQLEVSDYSFKLIYDNFDEVYQAIQENPKQTYYAQIQLQQPIME</sequence>
<dbReference type="InterPro" id="IPR000850">
    <property type="entry name" value="Adenylat/UMP-CMP_kin"/>
</dbReference>
<dbReference type="GO" id="GO:0019205">
    <property type="term" value="F:nucleobase-containing compound kinase activity"/>
    <property type="evidence" value="ECO:0007669"/>
    <property type="project" value="InterPro"/>
</dbReference>
<keyword evidence="1" id="KW-0547">Nucleotide-binding</keyword>
<dbReference type="Pfam" id="PF00406">
    <property type="entry name" value="ADK"/>
    <property type="match status" value="1"/>
</dbReference>